<evidence type="ECO:0000313" key="2">
    <source>
        <dbReference type="Proteomes" id="UP000319976"/>
    </source>
</evidence>
<evidence type="ECO:0000313" key="1">
    <source>
        <dbReference type="EMBL" id="QDT63447.1"/>
    </source>
</evidence>
<dbReference type="PROSITE" id="PS51257">
    <property type="entry name" value="PROKAR_LIPOPROTEIN"/>
    <property type="match status" value="1"/>
</dbReference>
<dbReference type="EMBL" id="CP036316">
    <property type="protein sequence ID" value="QDT63447.1"/>
    <property type="molecule type" value="Genomic_DNA"/>
</dbReference>
<evidence type="ECO:0008006" key="3">
    <source>
        <dbReference type="Google" id="ProtNLM"/>
    </source>
</evidence>
<sequence>MRFIQFLKPRIHKKFYPMTVSRLILLGVVLFCGCSKEEVYNIVPVSGQVLLADKPLANVTIRFSPLRQTDSPNSGPSSYGKTDAEGRFELKTARVNSVPGAVAGPHRITFDSVYDEENDLDHSPVPDDYRLGIEYTVPKEGTDKAVIQLEKN</sequence>
<organism evidence="1 2">
    <name type="scientific">Calycomorphotria hydatis</name>
    <dbReference type="NCBI Taxonomy" id="2528027"/>
    <lineage>
        <taxon>Bacteria</taxon>
        <taxon>Pseudomonadati</taxon>
        <taxon>Planctomycetota</taxon>
        <taxon>Planctomycetia</taxon>
        <taxon>Planctomycetales</taxon>
        <taxon>Planctomycetaceae</taxon>
        <taxon>Calycomorphotria</taxon>
    </lineage>
</organism>
<dbReference type="AlphaFoldDB" id="A0A517T4Z6"/>
<reference evidence="1 2" key="1">
    <citation type="submission" date="2019-02" db="EMBL/GenBank/DDBJ databases">
        <title>Deep-cultivation of Planctomycetes and their phenomic and genomic characterization uncovers novel biology.</title>
        <authorList>
            <person name="Wiegand S."/>
            <person name="Jogler M."/>
            <person name="Boedeker C."/>
            <person name="Pinto D."/>
            <person name="Vollmers J."/>
            <person name="Rivas-Marin E."/>
            <person name="Kohn T."/>
            <person name="Peeters S.H."/>
            <person name="Heuer A."/>
            <person name="Rast P."/>
            <person name="Oberbeckmann S."/>
            <person name="Bunk B."/>
            <person name="Jeske O."/>
            <person name="Meyerdierks A."/>
            <person name="Storesund J.E."/>
            <person name="Kallscheuer N."/>
            <person name="Luecker S."/>
            <person name="Lage O.M."/>
            <person name="Pohl T."/>
            <person name="Merkel B.J."/>
            <person name="Hornburger P."/>
            <person name="Mueller R.-W."/>
            <person name="Bruemmer F."/>
            <person name="Labrenz M."/>
            <person name="Spormann A.M."/>
            <person name="Op den Camp H."/>
            <person name="Overmann J."/>
            <person name="Amann R."/>
            <person name="Jetten M.S.M."/>
            <person name="Mascher T."/>
            <person name="Medema M.H."/>
            <person name="Devos D.P."/>
            <person name="Kaster A.-K."/>
            <person name="Ovreas L."/>
            <person name="Rohde M."/>
            <person name="Galperin M.Y."/>
            <person name="Jogler C."/>
        </authorList>
    </citation>
    <scope>NUCLEOTIDE SEQUENCE [LARGE SCALE GENOMIC DNA]</scope>
    <source>
        <strain evidence="1 2">V22</strain>
    </source>
</reference>
<accession>A0A517T4Z6</accession>
<dbReference type="Proteomes" id="UP000319976">
    <property type="component" value="Chromosome"/>
</dbReference>
<gene>
    <name evidence="1" type="ORF">V22_06680</name>
</gene>
<dbReference type="OrthoDB" id="288856at2"/>
<dbReference type="KEGG" id="chya:V22_06680"/>
<dbReference type="RefSeq" id="WP_145259771.1">
    <property type="nucleotide sequence ID" value="NZ_CP036316.1"/>
</dbReference>
<keyword evidence="2" id="KW-1185">Reference proteome</keyword>
<name>A0A517T4Z6_9PLAN</name>
<proteinExistence type="predicted"/>
<protein>
    <recommendedName>
        <fullName evidence="3">Nickel uptake substrate-specific transmembrane region</fullName>
    </recommendedName>
</protein>